<reference evidence="1" key="2">
    <citation type="submission" date="2021-02" db="EMBL/GenBank/DDBJ databases">
        <title>Aspergillus luchuensis mut. kawachii IFO 4304 genome sequence.</title>
        <authorList>
            <person name="Mori K."/>
            <person name="Kadooka C."/>
            <person name="Goto M."/>
            <person name="Futagami T."/>
        </authorList>
    </citation>
    <scope>NUCLEOTIDE SEQUENCE</scope>
    <source>
        <strain evidence="1">IFO 4308</strain>
    </source>
</reference>
<gene>
    <name evidence="1" type="ORF">AKAW2_31537A</name>
</gene>
<dbReference type="AlphaFoldDB" id="A0A7R7W8C8"/>
<sequence length="118" mass="13488">MFSSSLIGSQRDLDRALDELQKKRPGQKRGLNLGERPLHLIRSILTLVILYLEPIKVVRPVLQSSAHRGQCRLQVEESHAKLLGHLLCPVMTSLRRLGQSPSWSRIVLSCCRLMIHRF</sequence>
<dbReference type="KEGG" id="aluc:AKAW2_31537A"/>
<accession>A0A7R7W8C8</accession>
<organism evidence="1 2">
    <name type="scientific">Aspergillus kawachii</name>
    <name type="common">White koji mold</name>
    <name type="synonym">Aspergillus awamori var. kawachi</name>
    <dbReference type="NCBI Taxonomy" id="1069201"/>
    <lineage>
        <taxon>Eukaryota</taxon>
        <taxon>Fungi</taxon>
        <taxon>Dikarya</taxon>
        <taxon>Ascomycota</taxon>
        <taxon>Pezizomycotina</taxon>
        <taxon>Eurotiomycetes</taxon>
        <taxon>Eurotiomycetidae</taxon>
        <taxon>Eurotiales</taxon>
        <taxon>Aspergillaceae</taxon>
        <taxon>Aspergillus</taxon>
        <taxon>Aspergillus subgen. Circumdati</taxon>
    </lineage>
</organism>
<evidence type="ECO:0000313" key="2">
    <source>
        <dbReference type="Proteomes" id="UP000661280"/>
    </source>
</evidence>
<name>A0A7R7W8C8_ASPKA</name>
<dbReference type="Proteomes" id="UP000661280">
    <property type="component" value="Chromosome 3"/>
</dbReference>
<reference evidence="1" key="1">
    <citation type="submission" date="2021-01" db="EMBL/GenBank/DDBJ databases">
        <authorList>
            <consortium name="Aspergillus luchuensis mut. kawachii IFO 4304 genome sequencing consortium"/>
            <person name="Kazuki M."/>
            <person name="Futagami T."/>
        </authorList>
    </citation>
    <scope>NUCLEOTIDE SEQUENCE</scope>
    <source>
        <strain evidence="1">IFO 4308</strain>
    </source>
</reference>
<proteinExistence type="predicted"/>
<evidence type="ECO:0000313" key="1">
    <source>
        <dbReference type="EMBL" id="BCR98219.1"/>
    </source>
</evidence>
<keyword evidence="2" id="KW-1185">Reference proteome</keyword>
<dbReference type="GeneID" id="64959543"/>
<dbReference type="RefSeq" id="XP_041541985.1">
    <property type="nucleotide sequence ID" value="XM_041688174.1"/>
</dbReference>
<dbReference type="EMBL" id="AP024427">
    <property type="protein sequence ID" value="BCR98219.1"/>
    <property type="molecule type" value="Genomic_DNA"/>
</dbReference>
<protein>
    <submittedName>
        <fullName evidence="1">Uncharacterized protein</fullName>
    </submittedName>
</protein>